<evidence type="ECO:0000256" key="4">
    <source>
        <dbReference type="ARBA" id="ARBA00022527"/>
    </source>
</evidence>
<evidence type="ECO:0000256" key="6">
    <source>
        <dbReference type="ARBA" id="ARBA00022692"/>
    </source>
</evidence>
<dbReference type="PROSITE" id="PS00108">
    <property type="entry name" value="PROTEIN_KINASE_ST"/>
    <property type="match status" value="1"/>
</dbReference>
<dbReference type="InterPro" id="IPR001223">
    <property type="entry name" value="Glyco_hydro18_cat"/>
</dbReference>
<dbReference type="InterPro" id="IPR000719">
    <property type="entry name" value="Prot_kinase_dom"/>
</dbReference>
<evidence type="ECO:0000256" key="17">
    <source>
        <dbReference type="ARBA" id="ARBA00023326"/>
    </source>
</evidence>
<evidence type="ECO:0000256" key="3">
    <source>
        <dbReference type="ARBA" id="ARBA00012729"/>
    </source>
</evidence>
<reference evidence="22 23" key="1">
    <citation type="journal article" date="2019" name="Sci. Rep.">
        <title>A high-quality genome of Eragrostis curvula grass provides insights into Poaceae evolution and supports new strategies to enhance forage quality.</title>
        <authorList>
            <person name="Carballo J."/>
            <person name="Santos B.A.C.M."/>
            <person name="Zappacosta D."/>
            <person name="Garbus I."/>
            <person name="Selva J.P."/>
            <person name="Gallo C.A."/>
            <person name="Diaz A."/>
            <person name="Albertini E."/>
            <person name="Caccamo M."/>
            <person name="Echenique V."/>
        </authorList>
    </citation>
    <scope>NUCLEOTIDE SEQUENCE [LARGE SCALE GENOMIC DNA]</scope>
    <source>
        <strain evidence="23">cv. Victoria</strain>
        <tissue evidence="22">Leaf</tissue>
    </source>
</reference>
<dbReference type="InterPro" id="IPR001245">
    <property type="entry name" value="Ser-Thr/Tyr_kinase_cat_dom"/>
</dbReference>
<evidence type="ECO:0000256" key="11">
    <source>
        <dbReference type="ARBA" id="ARBA00022840"/>
    </source>
</evidence>
<keyword evidence="15" id="KW-1015">Disulfide bond</keyword>
<evidence type="ECO:0000313" key="22">
    <source>
        <dbReference type="EMBL" id="TVT99385.1"/>
    </source>
</evidence>
<keyword evidence="5" id="KW-0808">Transferase</keyword>
<evidence type="ECO:0000259" key="20">
    <source>
        <dbReference type="PROSITE" id="PS50011"/>
    </source>
</evidence>
<evidence type="ECO:0000256" key="14">
    <source>
        <dbReference type="ARBA" id="ARBA00023136"/>
    </source>
</evidence>
<proteinExistence type="predicted"/>
<dbReference type="CDD" id="cd02877">
    <property type="entry name" value="GH18_hevamine_XipI_class_III"/>
    <property type="match status" value="1"/>
</dbReference>
<keyword evidence="17" id="KW-0119">Carbohydrate metabolism</keyword>
<keyword evidence="7" id="KW-0732">Signal</keyword>
<dbReference type="GO" id="GO:0006032">
    <property type="term" value="P:chitin catabolic process"/>
    <property type="evidence" value="ECO:0007669"/>
    <property type="project" value="UniProtKB-KW"/>
</dbReference>
<keyword evidence="11" id="KW-0067">ATP-binding</keyword>
<dbReference type="FunFam" id="1.10.510.10:FF:000590">
    <property type="entry name" value="PR5-like receptor kinase"/>
    <property type="match status" value="1"/>
</dbReference>
<evidence type="ECO:0000256" key="15">
    <source>
        <dbReference type="ARBA" id="ARBA00023157"/>
    </source>
</evidence>
<evidence type="ECO:0000256" key="18">
    <source>
        <dbReference type="SAM" id="MobiDB-lite"/>
    </source>
</evidence>
<dbReference type="GO" id="GO:0016020">
    <property type="term" value="C:membrane"/>
    <property type="evidence" value="ECO:0007669"/>
    <property type="project" value="UniProtKB-SubCell"/>
</dbReference>
<dbReference type="Gene3D" id="3.30.200.20">
    <property type="entry name" value="Phosphorylase Kinase, domain 1"/>
    <property type="match status" value="1"/>
</dbReference>
<dbReference type="InterPro" id="IPR017853">
    <property type="entry name" value="GH"/>
</dbReference>
<evidence type="ECO:0000256" key="9">
    <source>
        <dbReference type="ARBA" id="ARBA00022777"/>
    </source>
</evidence>
<keyword evidence="13" id="KW-0146">Chitin degradation</keyword>
<dbReference type="InterPro" id="IPR045321">
    <property type="entry name" value="Cts1-like"/>
</dbReference>
<sequence length="728" mass="79068">MKCSQSLERESKSTRALPRPTDTPLDSQVPAKQGRRAKNKEPPVSFTEPSQPSRASTASGRQIFLAMACDCKLLSAYLLLLLAHAAAASGAGVKIVVYWGLDRNEGSLAKTCATGHYAIVVMAFLWVFDAGQTPVLNLANHCNPSGNGCTGLASEIASCQSSGIKVILSIGGGTESYGLASTDEAQRVASYIWNNFLGGTSPNRPFGNAVLDGIDLDLVTGFGPHYDDLAKNLTWLYRGDTAGKTYLLTAAPRCPYPDASLGTAFSTVLFDHLWVQFYNNPSCQYASGDASNLTNAWEQWTRAWPSASIFLGLPASSFAAAAGGYIPPHTLELDVLPAVNGSACYGGIALWNRYYDVISGYSAKLLGKANPPIGSPIPGASPPQIDPPIGSPIPLPKKSIRIYIIAGISSLSGVCIILFTFFLWYKKYYGKMAWQRGSRNAPRIESFLQKQGTSHYPKRGNMSDGSEVAVKMLKDTEGDGEEFMNEVASISRTSHINVVTLLGFCLQGSKRALLYEYMPNGSLERYTFGSNSAEGENTSTWEKLFNIVVGIARGLEYLHNGCNTRIVHFDIKPQNILLDQDFCPKISDFGLAKLCRQKESKISIAGARGTIGYIAPEVFSRNYGAVSSKSDVYSYGMVVLDMLGVRKQIEVSTDNISKCFPQCLYDNLDQFRGAACEISSDTTELVRKMTIVGLWCIQFTPADRPSMSKVLEMLESNTVDLQLPPKAF</sequence>
<feature type="region of interest" description="Disordered" evidence="18">
    <location>
        <begin position="1"/>
        <end position="55"/>
    </location>
</feature>
<evidence type="ECO:0000256" key="8">
    <source>
        <dbReference type="ARBA" id="ARBA00022741"/>
    </source>
</evidence>
<dbReference type="SUPFAM" id="SSF56112">
    <property type="entry name" value="Protein kinase-like (PK-like)"/>
    <property type="match status" value="1"/>
</dbReference>
<keyword evidence="12 19" id="KW-1133">Transmembrane helix</keyword>
<comment type="caution">
    <text evidence="22">The sequence shown here is derived from an EMBL/GenBank/DDBJ whole genome shotgun (WGS) entry which is preliminary data.</text>
</comment>
<keyword evidence="10" id="KW-0378">Hydrolase</keyword>
<dbReference type="InterPro" id="IPR011009">
    <property type="entry name" value="Kinase-like_dom_sf"/>
</dbReference>
<dbReference type="PROSITE" id="PS51910">
    <property type="entry name" value="GH18_2"/>
    <property type="match status" value="1"/>
</dbReference>
<dbReference type="GO" id="GO:0000272">
    <property type="term" value="P:polysaccharide catabolic process"/>
    <property type="evidence" value="ECO:0007669"/>
    <property type="project" value="UniProtKB-KW"/>
</dbReference>
<keyword evidence="14 19" id="KW-0472">Membrane</keyword>
<dbReference type="PROSITE" id="PS50011">
    <property type="entry name" value="PROTEIN_KINASE_DOM"/>
    <property type="match status" value="1"/>
</dbReference>
<dbReference type="SMART" id="SM00220">
    <property type="entry name" value="S_TKc"/>
    <property type="match status" value="1"/>
</dbReference>
<evidence type="ECO:0000256" key="12">
    <source>
        <dbReference type="ARBA" id="ARBA00022989"/>
    </source>
</evidence>
<dbReference type="SUPFAM" id="SSF51445">
    <property type="entry name" value="(Trans)glycosidases"/>
    <property type="match status" value="1"/>
</dbReference>
<dbReference type="AlphaFoldDB" id="A0A5J9SK54"/>
<gene>
    <name evidence="22" type="ORF">EJB05_55273</name>
</gene>
<dbReference type="FunFam" id="3.20.20.80:FF:000015">
    <property type="entry name" value="Acidic endochitinase SE2"/>
    <property type="match status" value="1"/>
</dbReference>
<name>A0A5J9SK54_9POAL</name>
<dbReference type="EMBL" id="RWGY01000723">
    <property type="protein sequence ID" value="TVT99385.1"/>
    <property type="molecule type" value="Genomic_DNA"/>
</dbReference>
<keyword evidence="17" id="KW-0624">Polysaccharide degradation</keyword>
<feature type="transmembrane region" description="Helical" evidence="19">
    <location>
        <begin position="77"/>
        <end position="101"/>
    </location>
</feature>
<dbReference type="InterPro" id="IPR008271">
    <property type="entry name" value="Ser/Thr_kinase_AS"/>
</dbReference>
<comment type="catalytic activity">
    <reaction evidence="1">
        <text>Random endo-hydrolysis of N-acetyl-beta-D-glucosaminide (1-&gt;4)-beta-linkages in chitin and chitodextrins.</text>
        <dbReference type="EC" id="3.2.1.14"/>
    </reaction>
</comment>
<dbReference type="Gene3D" id="1.10.510.10">
    <property type="entry name" value="Transferase(Phosphotransferase) domain 1"/>
    <property type="match status" value="1"/>
</dbReference>
<evidence type="ECO:0000313" key="23">
    <source>
        <dbReference type="Proteomes" id="UP000324897"/>
    </source>
</evidence>
<dbReference type="InterPro" id="IPR045874">
    <property type="entry name" value="LRK10/LRL21-25-like"/>
</dbReference>
<comment type="subcellular location">
    <subcellularLocation>
        <location evidence="2">Membrane</location>
        <topology evidence="2">Single-pass type I membrane protein</topology>
    </subcellularLocation>
</comment>
<evidence type="ECO:0000256" key="10">
    <source>
        <dbReference type="ARBA" id="ARBA00022801"/>
    </source>
</evidence>
<dbReference type="PANTHER" id="PTHR27009">
    <property type="entry name" value="RUST RESISTANCE KINASE LR10-RELATED"/>
    <property type="match status" value="1"/>
</dbReference>
<keyword evidence="8" id="KW-0547">Nucleotide-binding</keyword>
<dbReference type="GO" id="GO:0005524">
    <property type="term" value="F:ATP binding"/>
    <property type="evidence" value="ECO:0007669"/>
    <property type="project" value="UniProtKB-KW"/>
</dbReference>
<evidence type="ECO:0000256" key="5">
    <source>
        <dbReference type="ARBA" id="ARBA00022679"/>
    </source>
</evidence>
<dbReference type="Gene3D" id="3.20.20.80">
    <property type="entry name" value="Glycosidases"/>
    <property type="match status" value="1"/>
</dbReference>
<dbReference type="Pfam" id="PF00704">
    <property type="entry name" value="Glyco_hydro_18"/>
    <property type="match status" value="1"/>
</dbReference>
<keyword evidence="6 19" id="KW-0812">Transmembrane</keyword>
<dbReference type="GO" id="GO:0004674">
    <property type="term" value="F:protein serine/threonine kinase activity"/>
    <property type="evidence" value="ECO:0007669"/>
    <property type="project" value="UniProtKB-KW"/>
</dbReference>
<keyword evidence="16" id="KW-0325">Glycoprotein</keyword>
<evidence type="ECO:0000256" key="19">
    <source>
        <dbReference type="SAM" id="Phobius"/>
    </source>
</evidence>
<evidence type="ECO:0000256" key="13">
    <source>
        <dbReference type="ARBA" id="ARBA00023024"/>
    </source>
</evidence>
<feature type="domain" description="Protein kinase" evidence="20">
    <location>
        <begin position="445"/>
        <end position="719"/>
    </location>
</feature>
<evidence type="ECO:0000256" key="1">
    <source>
        <dbReference type="ARBA" id="ARBA00000822"/>
    </source>
</evidence>
<dbReference type="GO" id="GO:0008843">
    <property type="term" value="F:endochitinase activity"/>
    <property type="evidence" value="ECO:0007669"/>
    <property type="project" value="UniProtKB-EC"/>
</dbReference>
<keyword evidence="23" id="KW-1185">Reference proteome</keyword>
<dbReference type="Proteomes" id="UP000324897">
    <property type="component" value="Unassembled WGS sequence"/>
</dbReference>
<evidence type="ECO:0000256" key="2">
    <source>
        <dbReference type="ARBA" id="ARBA00004479"/>
    </source>
</evidence>
<feature type="non-terminal residue" evidence="22">
    <location>
        <position position="1"/>
    </location>
</feature>
<feature type="transmembrane region" description="Helical" evidence="19">
    <location>
        <begin position="402"/>
        <end position="425"/>
    </location>
</feature>
<evidence type="ECO:0000256" key="7">
    <source>
        <dbReference type="ARBA" id="ARBA00022729"/>
    </source>
</evidence>
<dbReference type="EC" id="3.2.1.14" evidence="3"/>
<organism evidence="22 23">
    <name type="scientific">Eragrostis curvula</name>
    <name type="common">weeping love grass</name>
    <dbReference type="NCBI Taxonomy" id="38414"/>
    <lineage>
        <taxon>Eukaryota</taxon>
        <taxon>Viridiplantae</taxon>
        <taxon>Streptophyta</taxon>
        <taxon>Embryophyta</taxon>
        <taxon>Tracheophyta</taxon>
        <taxon>Spermatophyta</taxon>
        <taxon>Magnoliopsida</taxon>
        <taxon>Liliopsida</taxon>
        <taxon>Poales</taxon>
        <taxon>Poaceae</taxon>
        <taxon>PACMAD clade</taxon>
        <taxon>Chloridoideae</taxon>
        <taxon>Eragrostideae</taxon>
        <taxon>Eragrostidinae</taxon>
        <taxon>Eragrostis</taxon>
    </lineage>
</organism>
<dbReference type="Gramene" id="TVT99385">
    <property type="protein sequence ID" value="TVT99385"/>
    <property type="gene ID" value="EJB05_55273"/>
</dbReference>
<dbReference type="Pfam" id="PF07714">
    <property type="entry name" value="PK_Tyr_Ser-Thr"/>
    <property type="match status" value="1"/>
</dbReference>
<feature type="domain" description="GH18" evidence="21">
    <location>
        <begin position="93"/>
        <end position="376"/>
    </location>
</feature>
<protein>
    <recommendedName>
        <fullName evidence="3">chitinase</fullName>
        <ecNumber evidence="3">3.2.1.14</ecNumber>
    </recommendedName>
</protein>
<keyword evidence="4" id="KW-0723">Serine/threonine-protein kinase</keyword>
<evidence type="ECO:0000259" key="21">
    <source>
        <dbReference type="PROSITE" id="PS51910"/>
    </source>
</evidence>
<evidence type="ECO:0000256" key="16">
    <source>
        <dbReference type="ARBA" id="ARBA00023180"/>
    </source>
</evidence>
<keyword evidence="9" id="KW-0418">Kinase</keyword>
<dbReference type="OrthoDB" id="4062651at2759"/>
<accession>A0A5J9SK54</accession>